<evidence type="ECO:0000313" key="2">
    <source>
        <dbReference type="EMBL" id="GLI32575.1"/>
    </source>
</evidence>
<feature type="chain" id="PRO_5040898456" description="SGNH/GDSL hydrolase family protein" evidence="1">
    <location>
        <begin position="31"/>
        <end position="349"/>
    </location>
</feature>
<dbReference type="Proteomes" id="UP001144372">
    <property type="component" value="Unassembled WGS sequence"/>
</dbReference>
<proteinExistence type="predicted"/>
<keyword evidence="3" id="KW-1185">Reference proteome</keyword>
<reference evidence="2" key="1">
    <citation type="submission" date="2022-12" db="EMBL/GenBank/DDBJ databases">
        <title>Reference genome sequencing for broad-spectrum identification of bacterial and archaeal isolates by mass spectrometry.</title>
        <authorList>
            <person name="Sekiguchi Y."/>
            <person name="Tourlousse D.M."/>
        </authorList>
    </citation>
    <scope>NUCLEOTIDE SEQUENCE</scope>
    <source>
        <strain evidence="2">ASRB1</strain>
    </source>
</reference>
<dbReference type="EMBL" id="BSDR01000001">
    <property type="protein sequence ID" value="GLI32575.1"/>
    <property type="molecule type" value="Genomic_DNA"/>
</dbReference>
<gene>
    <name evidence="2" type="ORF">DAMNIGENAA_00080</name>
</gene>
<sequence length="349" mass="38980">MIHKKCLKKDMFLWSLAILGAAMLTLLSPASGRTQEALSKDDPSPPAKTVKLIFIHHSCGQNWLDDANGRLGLALRRNNYFVSDTNYGWGPPDQDVGEGSIGDHTDIGHWYNWFVGPHRLEYLNALYAETGQYSSYSRLSKIPPGKNKIILFKSCFPNSNLGGNPKDAPTKGKNPLRGQDCGSSHMTVANAKGIYKDLLKYFATRQDKLFVVITAPPLTTDSTTPSQAANARAFNRWLVEEWLKKYRHKNVAVFDFFNVLTSNGGSADYNDSKSAKGNHHRWWQGACQYLQTVKKNTAAYPSCEGDSHPSIAGNRKATTEFVKMLNVYYHRWQDSLTASRLTEIPAASQ</sequence>
<comment type="caution">
    <text evidence="2">The sequence shown here is derived from an EMBL/GenBank/DDBJ whole genome shotgun (WGS) entry which is preliminary data.</text>
</comment>
<keyword evidence="1" id="KW-0732">Signal</keyword>
<feature type="signal peptide" evidence="1">
    <location>
        <begin position="1"/>
        <end position="30"/>
    </location>
</feature>
<organism evidence="2 3">
    <name type="scientific">Desulforhabdus amnigena</name>
    <dbReference type="NCBI Taxonomy" id="40218"/>
    <lineage>
        <taxon>Bacteria</taxon>
        <taxon>Pseudomonadati</taxon>
        <taxon>Thermodesulfobacteriota</taxon>
        <taxon>Syntrophobacteria</taxon>
        <taxon>Syntrophobacterales</taxon>
        <taxon>Syntrophobacteraceae</taxon>
        <taxon>Desulforhabdus</taxon>
    </lineage>
</organism>
<name>A0A9W6D1P1_9BACT</name>
<protein>
    <recommendedName>
        <fullName evidence="4">SGNH/GDSL hydrolase family protein</fullName>
    </recommendedName>
</protein>
<evidence type="ECO:0008006" key="4">
    <source>
        <dbReference type="Google" id="ProtNLM"/>
    </source>
</evidence>
<evidence type="ECO:0000256" key="1">
    <source>
        <dbReference type="SAM" id="SignalP"/>
    </source>
</evidence>
<accession>A0A9W6D1P1</accession>
<dbReference type="AlphaFoldDB" id="A0A9W6D1P1"/>
<dbReference type="RefSeq" id="WP_281791631.1">
    <property type="nucleotide sequence ID" value="NZ_BSDR01000001.1"/>
</dbReference>
<evidence type="ECO:0000313" key="3">
    <source>
        <dbReference type="Proteomes" id="UP001144372"/>
    </source>
</evidence>